<accession>A0ABY5DS33</accession>
<evidence type="ECO:0000313" key="2">
    <source>
        <dbReference type="EMBL" id="UTI63384.1"/>
    </source>
</evidence>
<keyword evidence="3" id="KW-1185">Reference proteome</keyword>
<sequence>MSWHDEFADVPVLGELGAEVERVAHTRRSRRRFGLRIAPLLGIGVAVAAGGAVAATQLIGTGQPVPRLPAGGQSVLGSIVPGSVRLLSVRAADPDGGPPWGIRMYQTKKGIACVQVGRVVAG</sequence>
<dbReference type="EMBL" id="CP098502">
    <property type="protein sequence ID" value="UTI63384.1"/>
    <property type="molecule type" value="Genomic_DNA"/>
</dbReference>
<proteinExistence type="predicted"/>
<keyword evidence="1" id="KW-1133">Transmembrane helix</keyword>
<organism evidence="2 3">
    <name type="scientific">Paraconexibacter antarcticus</name>
    <dbReference type="NCBI Taxonomy" id="2949664"/>
    <lineage>
        <taxon>Bacteria</taxon>
        <taxon>Bacillati</taxon>
        <taxon>Actinomycetota</taxon>
        <taxon>Thermoleophilia</taxon>
        <taxon>Solirubrobacterales</taxon>
        <taxon>Paraconexibacteraceae</taxon>
        <taxon>Paraconexibacter</taxon>
    </lineage>
</organism>
<protein>
    <recommendedName>
        <fullName evidence="4">Anti-sigma factor</fullName>
    </recommendedName>
</protein>
<keyword evidence="1" id="KW-0472">Membrane</keyword>
<dbReference type="Proteomes" id="UP001056035">
    <property type="component" value="Chromosome"/>
</dbReference>
<keyword evidence="1" id="KW-0812">Transmembrane</keyword>
<feature type="transmembrane region" description="Helical" evidence="1">
    <location>
        <begin position="37"/>
        <end position="59"/>
    </location>
</feature>
<gene>
    <name evidence="2" type="ORF">NBH00_18780</name>
</gene>
<reference evidence="2 3" key="1">
    <citation type="submission" date="2022-06" db="EMBL/GenBank/DDBJ databases">
        <title>Paraconexibacter antarcticus.</title>
        <authorList>
            <person name="Kim C.S."/>
        </authorList>
    </citation>
    <scope>NUCLEOTIDE SEQUENCE [LARGE SCALE GENOMIC DNA]</scope>
    <source>
        <strain evidence="2 3">02-257</strain>
    </source>
</reference>
<evidence type="ECO:0008006" key="4">
    <source>
        <dbReference type="Google" id="ProtNLM"/>
    </source>
</evidence>
<name>A0ABY5DS33_9ACTN</name>
<dbReference type="RefSeq" id="WP_254570109.1">
    <property type="nucleotide sequence ID" value="NZ_CP098502.1"/>
</dbReference>
<evidence type="ECO:0000256" key="1">
    <source>
        <dbReference type="SAM" id="Phobius"/>
    </source>
</evidence>
<evidence type="ECO:0000313" key="3">
    <source>
        <dbReference type="Proteomes" id="UP001056035"/>
    </source>
</evidence>